<dbReference type="PANTHER" id="PTHR22870">
    <property type="entry name" value="REGULATOR OF CHROMOSOME CONDENSATION"/>
    <property type="match status" value="1"/>
</dbReference>
<feature type="region of interest" description="Disordered" evidence="3">
    <location>
        <begin position="1476"/>
        <end position="1499"/>
    </location>
</feature>
<reference evidence="4 5" key="1">
    <citation type="journal article" date="2015" name="Nat. Commun.">
        <title>Lucilia cuprina genome unlocks parasitic fly biology to underpin future interventions.</title>
        <authorList>
            <person name="Anstead C.A."/>
            <person name="Korhonen P.K."/>
            <person name="Young N.D."/>
            <person name="Hall R.S."/>
            <person name="Jex A.R."/>
            <person name="Murali S.C."/>
            <person name="Hughes D.S."/>
            <person name="Lee S.F."/>
            <person name="Perry T."/>
            <person name="Stroehlein A.J."/>
            <person name="Ansell B.R."/>
            <person name="Breugelmans B."/>
            <person name="Hofmann A."/>
            <person name="Qu J."/>
            <person name="Dugan S."/>
            <person name="Lee S.L."/>
            <person name="Chao H."/>
            <person name="Dinh H."/>
            <person name="Han Y."/>
            <person name="Doddapaneni H.V."/>
            <person name="Worley K.C."/>
            <person name="Muzny D.M."/>
            <person name="Ioannidis P."/>
            <person name="Waterhouse R.M."/>
            <person name="Zdobnov E.M."/>
            <person name="James P.J."/>
            <person name="Bagnall N.H."/>
            <person name="Kotze A.C."/>
            <person name="Gibbs R.A."/>
            <person name="Richards S."/>
            <person name="Batterham P."/>
            <person name="Gasser R.B."/>
        </authorList>
    </citation>
    <scope>NUCLEOTIDE SEQUENCE [LARGE SCALE GENOMIC DNA]</scope>
    <source>
        <strain evidence="4 5">LS</strain>
        <tissue evidence="4">Full body</tissue>
    </source>
</reference>
<gene>
    <name evidence="4" type="ORF">FF38_12797</name>
</gene>
<dbReference type="Pfam" id="PF00415">
    <property type="entry name" value="RCC1"/>
    <property type="match status" value="3"/>
</dbReference>
<feature type="compositionally biased region" description="Low complexity" evidence="3">
    <location>
        <begin position="456"/>
        <end position="480"/>
    </location>
</feature>
<dbReference type="Proteomes" id="UP000037069">
    <property type="component" value="Unassembled WGS sequence"/>
</dbReference>
<feature type="compositionally biased region" description="Basic and acidic residues" evidence="3">
    <location>
        <begin position="737"/>
        <end position="747"/>
    </location>
</feature>
<dbReference type="PRINTS" id="PR00633">
    <property type="entry name" value="RCCNDNSATION"/>
</dbReference>
<dbReference type="InterPro" id="IPR009091">
    <property type="entry name" value="RCC1/BLIP-II"/>
</dbReference>
<dbReference type="OrthoDB" id="16281at2759"/>
<feature type="compositionally biased region" description="Low complexity" evidence="3">
    <location>
        <begin position="1481"/>
        <end position="1490"/>
    </location>
</feature>
<feature type="region of interest" description="Disordered" evidence="3">
    <location>
        <begin position="697"/>
        <end position="770"/>
    </location>
</feature>
<feature type="compositionally biased region" description="Low complexity" evidence="3">
    <location>
        <begin position="499"/>
        <end position="529"/>
    </location>
</feature>
<dbReference type="OMA" id="CLQSCDS"/>
<proteinExistence type="predicted"/>
<evidence type="ECO:0000313" key="5">
    <source>
        <dbReference type="Proteomes" id="UP000037069"/>
    </source>
</evidence>
<feature type="compositionally biased region" description="Low complexity" evidence="3">
    <location>
        <begin position="2203"/>
        <end position="2214"/>
    </location>
</feature>
<protein>
    <recommendedName>
        <fullName evidence="6">X-linked retinitis pigmentosa GTPase regulator</fullName>
    </recommendedName>
</protein>
<feature type="repeat" description="RCC1" evidence="2">
    <location>
        <begin position="1346"/>
        <end position="1398"/>
    </location>
</feature>
<feature type="compositionally biased region" description="Basic and acidic residues" evidence="3">
    <location>
        <begin position="698"/>
        <end position="715"/>
    </location>
</feature>
<dbReference type="PANTHER" id="PTHR22870:SF408">
    <property type="entry name" value="OS09G0560450 PROTEIN"/>
    <property type="match status" value="1"/>
</dbReference>
<dbReference type="SUPFAM" id="SSF50978">
    <property type="entry name" value="WD40 repeat-like"/>
    <property type="match status" value="1"/>
</dbReference>
<feature type="region of interest" description="Disordered" evidence="3">
    <location>
        <begin position="1902"/>
        <end position="1921"/>
    </location>
</feature>
<evidence type="ECO:0000256" key="3">
    <source>
        <dbReference type="SAM" id="MobiDB-lite"/>
    </source>
</evidence>
<dbReference type="InterPro" id="IPR000408">
    <property type="entry name" value="Reg_chr_condens"/>
</dbReference>
<feature type="repeat" description="RCC1" evidence="2">
    <location>
        <begin position="1288"/>
        <end position="1346"/>
    </location>
</feature>
<feature type="repeat" description="RCC1" evidence="2">
    <location>
        <begin position="1398"/>
        <end position="1449"/>
    </location>
</feature>
<feature type="region of interest" description="Disordered" evidence="3">
    <location>
        <begin position="433"/>
        <end position="529"/>
    </location>
</feature>
<feature type="region of interest" description="Disordered" evidence="3">
    <location>
        <begin position="381"/>
        <end position="404"/>
    </location>
</feature>
<organism evidence="4 5">
    <name type="scientific">Lucilia cuprina</name>
    <name type="common">Green bottle fly</name>
    <name type="synonym">Australian sheep blowfly</name>
    <dbReference type="NCBI Taxonomy" id="7375"/>
    <lineage>
        <taxon>Eukaryota</taxon>
        <taxon>Metazoa</taxon>
        <taxon>Ecdysozoa</taxon>
        <taxon>Arthropoda</taxon>
        <taxon>Hexapoda</taxon>
        <taxon>Insecta</taxon>
        <taxon>Pterygota</taxon>
        <taxon>Neoptera</taxon>
        <taxon>Endopterygota</taxon>
        <taxon>Diptera</taxon>
        <taxon>Brachycera</taxon>
        <taxon>Muscomorpha</taxon>
        <taxon>Oestroidea</taxon>
        <taxon>Calliphoridae</taxon>
        <taxon>Luciliinae</taxon>
        <taxon>Lucilia</taxon>
    </lineage>
</organism>
<comment type="caution">
    <text evidence="4">The sequence shown here is derived from an EMBL/GenBank/DDBJ whole genome shotgun (WGS) entry which is preliminary data.</text>
</comment>
<name>A0A0L0CH79_LUCCU</name>
<evidence type="ECO:0000256" key="2">
    <source>
        <dbReference type="PROSITE-ProRule" id="PRU00235"/>
    </source>
</evidence>
<dbReference type="EMBL" id="JRES01000409">
    <property type="protein sequence ID" value="KNC31596.1"/>
    <property type="molecule type" value="Genomic_DNA"/>
</dbReference>
<feature type="compositionally biased region" description="Basic and acidic residues" evidence="3">
    <location>
        <begin position="1903"/>
        <end position="1913"/>
    </location>
</feature>
<evidence type="ECO:0000256" key="1">
    <source>
        <dbReference type="ARBA" id="ARBA00022737"/>
    </source>
</evidence>
<keyword evidence="1" id="KW-0677">Repeat</keyword>
<dbReference type="InterPro" id="IPR036322">
    <property type="entry name" value="WD40_repeat_dom_sf"/>
</dbReference>
<feature type="compositionally biased region" description="Polar residues" evidence="3">
    <location>
        <begin position="433"/>
        <end position="445"/>
    </location>
</feature>
<feature type="repeat" description="RCC1" evidence="2">
    <location>
        <begin position="1759"/>
        <end position="1810"/>
    </location>
</feature>
<dbReference type="SUPFAM" id="SSF50985">
    <property type="entry name" value="RCC1/BLIP-II"/>
    <property type="match status" value="2"/>
</dbReference>
<feature type="region of interest" description="Disordered" evidence="3">
    <location>
        <begin position="2203"/>
        <end position="2228"/>
    </location>
</feature>
<dbReference type="STRING" id="7375.A0A0L0CH79"/>
<feature type="region of interest" description="Disordered" evidence="3">
    <location>
        <begin position="156"/>
        <end position="184"/>
    </location>
</feature>
<feature type="compositionally biased region" description="Polar residues" evidence="3">
    <location>
        <begin position="718"/>
        <end position="734"/>
    </location>
</feature>
<accession>A0A0L0CH79</accession>
<dbReference type="FunFam" id="2.130.10.30:FF:000071">
    <property type="entry name" value="Claret, isoform A"/>
    <property type="match status" value="1"/>
</dbReference>
<dbReference type="Gene3D" id="2.130.10.30">
    <property type="entry name" value="Regulator of chromosome condensation 1/beta-lactamase-inhibitor protein II"/>
    <property type="match status" value="2"/>
</dbReference>
<sequence length="2259" mass="252314">MTSPLYYLDIFELRPLITNFNCKLSTITEYDCHKQLLCLVSEDNDIVLRYTSEGGQEVLKLISWFRRTSRVIHDVCFDPSGTWLLVLCFDNTLHIVPALAVVDKSYVEKNANNTGYPQSHYSLTQVTSYIIPFVGPHECPNSKKCPNQLTRKRHSALNTLRTEERAKENPTTSNEAEAENKDEGNNIKILVEQVENLHVNEEKNEENKEQDDEGAVMVEAAAIDEGNMEVFSHDVPAEMLATSSAPNQVDDKTGNSHLPLMSMSFMASNTCPYPLSVVWWRTLEGVNRAVIGYSDGSICFVGLSPNCPFVASTAVESGSVVKLLICRDNTFDSVMLLITSSLKQQFKLLLEQKAIKYIYPGEMSPTTSQPKENDWQIVMPLKNTSNSSDPASEKSQPDEDVFISDDKLTTTSTTSTDDNVSLVSQTLPSAQIQVAPSTSVAHSRPQQPPPAPLGYSSSSVAATSSSSNTNDSAADNSNPQQQPPPPPYSVAITRHLDNKVSVTTTASSAAKQTATTTSSAARLNQQQQQQDNNLMNDLDDANGRAGILPAARARLASLKSLGSKKLNAIKMRLSDNRQKIEEYMPDNSLGSSFAIVDSPSLTPELLANSVGSFYTIQNLRSTYLLSALHSQSNSFTVHSIDIHLKPLFLYKIPPDCVDILISSNILYSIQYVDYYNDSPAGSSNVLPKESEVMINQNTEKENRDMDVEKQEKYAEVPKTTNDLNKSGNTDNNNENDSDIKILAERPQAESPADTSAASTTTTEQFSRDCLSPSNSINAVGVISSAMASLRTGNEDRFNSASQLGLFRFENETVLSLYQMATYRPALNPNEVISKDEKIKAFEHKDIKSPMDYVKFYETADVQEEYSLRQMEIMQNEFPKINYDPCYVVTNKNVYYIQLKKEPFAIFLDSALAGEWTQCRDFCNTFDLTYEACIEFAGDYLLRRKKVTQALLTYNTARIKPIRTALKLAMFGQTTALMHLCAMALKLSHVLNSKYFCHPIIKTLLPDITYRHSEDVRLILPPTPAEYAPEGKGLNVNEGLPCGDYTYGVDQSLSQLQMSPSSQFHLANLLLITLAEKAVNDKNYIPLWNFLVTNGKYHTNMTSIVLCQSGLFSAALLLAKIRGVCIDTFLALNSVVGQEFGWYTELNVCLYNLSESMFTETITYLPSIAVDYFTFIQEKLPQIRPSVLKRLEQQLNPFSATLRPIVSHTSSSSQSNDNNTYLLEFCKNLIETYLAVLIHLESQRSKCDRVLNALNTFRLTYEDNQFAIETSRFKPISAGCAHCACVVDGVAYFWGSNGVPCNYSVNKSSDTPEPPYAVKSLDLLSQLNLEVHAVKCGRQHTLVLTNNGLYTLGNNNLCQLGIGKQMQMTLQPMLVKQFDGKNITILEAGQYHNAVVADGLLYTWGWGVYGQLGHGNTENVSEPKLVSFLKYKKILQVSLGHAHSLVLCEGSLPNTSELYVFGSNHFGQLGLGSSKTEATLDSSSSSSNNSNRPPDDEVNNASQVKYLLPQRLEIGTARIRLIHTKFFTNIVVDENERMYTWGSSPQALRLANQIKRRANAKQKIEEHQRREISRRFEATITTASVTTASTTESESIDLPASSKDIVPTVTITSPGLDVIKADEEDNITSMAKDEIVSGVAAIVPDIDTLPLDDNIIATEDATANINIQILDDEVVDDVPVLKTNNNAAAEQDKVEENKAAATANTNVPAAPAPSVQQPPAADVDPCEHMSPHLVDTSEVAGQILQVSSGLFHFALISSSCTLYTWGKNLEHQLGTEDKERRAVSKPSPLDNIDRPMYVDCGADFTLVMTTDYVVKAFGGNSNGQCGRDLGACIDKMKQRVVCLPTTKRLMRFESQCIEIPVEINLPRPRIRLDTEPIRYLKTIPRYKYYFLQEADIDFEQFGELNDRPSPHEYKSTTQADSSANIVTGQESDDMISSLENLSQNDASSLQLSLNTPLLADNMLDPNQQQTTNSSYECTPDEQSYARLPNVDIDNGSLTDDNVHNNGTELLLPNATATAAVTTTAAEANINNNGNKNNDEVITEDSEELQNLCNYIHYCLYIFHGLYSPDKVREFSKNRLEYRIRTLMLNFKYVDAFTLCLQSTKNSLCALKIFEYFSKDTGYVPLRRADLRFLIYYLLSHFINHQYDLAECERFFLADLDYYLLELAYVLYFNNNNTDLEQNLNEKFKTLIARTEGETNSNFYHHQQQQQQQQFQAEEDHQQQHQHHATHKLEDTDVIFEMLSVKFKTIICQRLLKFCNS</sequence>
<evidence type="ECO:0000313" key="4">
    <source>
        <dbReference type="EMBL" id="KNC31596.1"/>
    </source>
</evidence>
<keyword evidence="5" id="KW-1185">Reference proteome</keyword>
<dbReference type="InterPro" id="IPR051210">
    <property type="entry name" value="Ub_ligase/GEF_domain"/>
</dbReference>
<dbReference type="PROSITE" id="PS50012">
    <property type="entry name" value="RCC1_3"/>
    <property type="match status" value="4"/>
</dbReference>
<evidence type="ECO:0008006" key="6">
    <source>
        <dbReference type="Google" id="ProtNLM"/>
    </source>
</evidence>